<feature type="binding site" evidence="9">
    <location>
        <position position="291"/>
    </location>
    <ligand>
        <name>K(+)</name>
        <dbReference type="ChEBI" id="CHEBI:29103"/>
    </ligand>
</feature>
<feature type="binding site" evidence="9">
    <location>
        <position position="257"/>
    </location>
    <ligand>
        <name>K(+)</name>
        <dbReference type="ChEBI" id="CHEBI:29103"/>
    </ligand>
</feature>
<dbReference type="PANTHER" id="PTHR10584:SF166">
    <property type="entry name" value="RIBOKINASE"/>
    <property type="match status" value="1"/>
</dbReference>
<name>A0ABU2BJH1_9MICC</name>
<feature type="domain" description="Carbohydrate kinase PfkB" evidence="10">
    <location>
        <begin position="9"/>
        <end position="304"/>
    </location>
</feature>
<feature type="binding site" evidence="9">
    <location>
        <begin position="18"/>
        <end position="20"/>
    </location>
    <ligand>
        <name>substrate</name>
    </ligand>
</feature>
<feature type="binding site" evidence="9">
    <location>
        <position position="261"/>
    </location>
    <ligand>
        <name>substrate</name>
    </ligand>
</feature>
<dbReference type="PANTHER" id="PTHR10584">
    <property type="entry name" value="SUGAR KINASE"/>
    <property type="match status" value="1"/>
</dbReference>
<dbReference type="Pfam" id="PF00294">
    <property type="entry name" value="PfkB"/>
    <property type="match status" value="1"/>
</dbReference>
<keyword evidence="3 9" id="KW-0547">Nucleotide-binding</keyword>
<comment type="similarity">
    <text evidence="9">Belongs to the carbohydrate kinase PfkB family. Ribokinase subfamily.</text>
</comment>
<dbReference type="GO" id="GO:0004747">
    <property type="term" value="F:ribokinase activity"/>
    <property type="evidence" value="ECO:0007669"/>
    <property type="project" value="UniProtKB-EC"/>
</dbReference>
<proteinExistence type="inferred from homology"/>
<dbReference type="SUPFAM" id="SSF53613">
    <property type="entry name" value="Ribokinase-like"/>
    <property type="match status" value="1"/>
</dbReference>
<reference evidence="11 12" key="1">
    <citation type="submission" date="2023-07" db="EMBL/GenBank/DDBJ databases">
        <title>Sequencing the genomes of 1000 actinobacteria strains.</title>
        <authorList>
            <person name="Klenk H.-P."/>
        </authorList>
    </citation>
    <scope>NUCLEOTIDE SEQUENCE [LARGE SCALE GENOMIC DNA]</scope>
    <source>
        <strain evidence="11 12">DSM 20167</strain>
    </source>
</reference>
<dbReference type="EC" id="2.7.1.15" evidence="9"/>
<gene>
    <name evidence="9" type="primary">rbsK</name>
    <name evidence="11" type="ORF">J2S64_002471</name>
</gene>
<keyword evidence="4 9" id="KW-0418">Kinase</keyword>
<organism evidence="11 12">
    <name type="scientific">Paeniglutamicibacter sulfureus</name>
    <dbReference type="NCBI Taxonomy" id="43666"/>
    <lineage>
        <taxon>Bacteria</taxon>
        <taxon>Bacillati</taxon>
        <taxon>Actinomycetota</taxon>
        <taxon>Actinomycetes</taxon>
        <taxon>Micrococcales</taxon>
        <taxon>Micrococcaceae</taxon>
        <taxon>Paeniglutamicibacter</taxon>
    </lineage>
</organism>
<evidence type="ECO:0000256" key="9">
    <source>
        <dbReference type="HAMAP-Rule" id="MF_01987"/>
    </source>
</evidence>
<evidence type="ECO:0000256" key="7">
    <source>
        <dbReference type="ARBA" id="ARBA00022958"/>
    </source>
</evidence>
<comment type="caution">
    <text evidence="11">The sequence shown here is derived from an EMBL/GenBank/DDBJ whole genome shotgun (WGS) entry which is preliminary data.</text>
</comment>
<feature type="binding site" evidence="9">
    <location>
        <position position="193"/>
    </location>
    <ligand>
        <name>ATP</name>
        <dbReference type="ChEBI" id="CHEBI:30616"/>
    </ligand>
</feature>
<feature type="binding site" evidence="9">
    <location>
        <begin position="260"/>
        <end position="261"/>
    </location>
    <ligand>
        <name>ATP</name>
        <dbReference type="ChEBI" id="CHEBI:30616"/>
    </ligand>
</feature>
<keyword evidence="9" id="KW-0963">Cytoplasm</keyword>
<comment type="activity regulation">
    <text evidence="9">Activated by a monovalent cation that binds near, but not in, the active site. The most likely occupant of the site in vivo is potassium. Ion binding induces a conformational change that may alter substrate affinity.</text>
</comment>
<keyword evidence="5 9" id="KW-0067">ATP-binding</keyword>
<feature type="binding site" evidence="9">
    <location>
        <begin position="46"/>
        <end position="50"/>
    </location>
    <ligand>
        <name>substrate</name>
    </ligand>
</feature>
<keyword evidence="12" id="KW-1185">Reference proteome</keyword>
<feature type="binding site" evidence="9">
    <location>
        <position position="294"/>
    </location>
    <ligand>
        <name>K(+)</name>
        <dbReference type="ChEBI" id="CHEBI:29103"/>
    </ligand>
</feature>
<evidence type="ECO:0000256" key="6">
    <source>
        <dbReference type="ARBA" id="ARBA00022842"/>
    </source>
</evidence>
<dbReference type="Gene3D" id="3.40.1190.20">
    <property type="match status" value="1"/>
</dbReference>
<keyword evidence="6 9" id="KW-0460">Magnesium</keyword>
<keyword evidence="8 9" id="KW-0119">Carbohydrate metabolism</keyword>
<feature type="binding site" evidence="9">
    <location>
        <position position="255"/>
    </location>
    <ligand>
        <name>K(+)</name>
        <dbReference type="ChEBI" id="CHEBI:29103"/>
    </ligand>
</feature>
<feature type="binding site" evidence="9">
    <location>
        <position position="147"/>
    </location>
    <ligand>
        <name>substrate</name>
    </ligand>
</feature>
<comment type="caution">
    <text evidence="9">Lacks conserved residue(s) required for the propagation of feature annotation.</text>
</comment>
<dbReference type="Proteomes" id="UP001183817">
    <property type="component" value="Unassembled WGS sequence"/>
</dbReference>
<feature type="active site" description="Proton acceptor" evidence="9">
    <location>
        <position position="261"/>
    </location>
</feature>
<dbReference type="InterPro" id="IPR011877">
    <property type="entry name" value="Ribokinase"/>
</dbReference>
<dbReference type="InterPro" id="IPR029056">
    <property type="entry name" value="Ribokinase-like"/>
</dbReference>
<keyword evidence="2 9" id="KW-0479">Metal-binding</keyword>
<comment type="subunit">
    <text evidence="9">Homodimer.</text>
</comment>
<keyword evidence="1 9" id="KW-0808">Transferase</keyword>
<evidence type="ECO:0000256" key="8">
    <source>
        <dbReference type="ARBA" id="ARBA00023277"/>
    </source>
</evidence>
<feature type="binding site" evidence="9">
    <location>
        <position position="300"/>
    </location>
    <ligand>
        <name>K(+)</name>
        <dbReference type="ChEBI" id="CHEBI:29103"/>
    </ligand>
</feature>
<dbReference type="InterPro" id="IPR002139">
    <property type="entry name" value="Ribo/fructo_kinase"/>
</dbReference>
<evidence type="ECO:0000313" key="11">
    <source>
        <dbReference type="EMBL" id="MDR7358780.1"/>
    </source>
</evidence>
<comment type="subcellular location">
    <subcellularLocation>
        <location evidence="9">Cytoplasm</location>
    </subcellularLocation>
</comment>
<feature type="binding site" evidence="9">
    <location>
        <position position="296"/>
    </location>
    <ligand>
        <name>K(+)</name>
        <dbReference type="ChEBI" id="CHEBI:29103"/>
    </ligand>
</feature>
<comment type="pathway">
    <text evidence="9">Carbohydrate metabolism; D-ribose degradation; D-ribose 5-phosphate from beta-D-ribopyranose: step 2/2.</text>
</comment>
<dbReference type="EMBL" id="JAVDYI010000001">
    <property type="protein sequence ID" value="MDR7358780.1"/>
    <property type="molecule type" value="Genomic_DNA"/>
</dbReference>
<comment type="cofactor">
    <cofactor evidence="9">
        <name>Mg(2+)</name>
        <dbReference type="ChEBI" id="CHEBI:18420"/>
    </cofactor>
    <text evidence="9">Requires a divalent cation, most likely magnesium in vivo, as an electrophilic catalyst to aid phosphoryl group transfer. It is the chelate of the metal and the nucleotide that is the actual substrate.</text>
</comment>
<evidence type="ECO:0000313" key="12">
    <source>
        <dbReference type="Proteomes" id="UP001183817"/>
    </source>
</evidence>
<evidence type="ECO:0000256" key="1">
    <source>
        <dbReference type="ARBA" id="ARBA00022679"/>
    </source>
</evidence>
<comment type="catalytic activity">
    <reaction evidence="9">
        <text>D-ribose + ATP = D-ribose 5-phosphate + ADP + H(+)</text>
        <dbReference type="Rhea" id="RHEA:13697"/>
        <dbReference type="ChEBI" id="CHEBI:15378"/>
        <dbReference type="ChEBI" id="CHEBI:30616"/>
        <dbReference type="ChEBI" id="CHEBI:47013"/>
        <dbReference type="ChEBI" id="CHEBI:78346"/>
        <dbReference type="ChEBI" id="CHEBI:456216"/>
        <dbReference type="EC" id="2.7.1.15"/>
    </reaction>
</comment>
<accession>A0ABU2BJH1</accession>
<evidence type="ECO:0000256" key="3">
    <source>
        <dbReference type="ARBA" id="ARBA00022741"/>
    </source>
</evidence>
<dbReference type="HAMAP" id="MF_01987">
    <property type="entry name" value="Ribokinase"/>
    <property type="match status" value="1"/>
</dbReference>
<evidence type="ECO:0000256" key="4">
    <source>
        <dbReference type="ARBA" id="ARBA00022777"/>
    </source>
</evidence>
<evidence type="ECO:0000259" key="10">
    <source>
        <dbReference type="Pfam" id="PF00294"/>
    </source>
</evidence>
<protein>
    <recommendedName>
        <fullName evidence="9">Ribokinase</fullName>
        <shortName evidence="9">RK</shortName>
        <ecNumber evidence="9">2.7.1.15</ecNumber>
    </recommendedName>
</protein>
<sequence length="315" mass="31721">MNPNTPRASKVVVIGSITCDLTTFSTRLPKPGETILGNDFSMVLGGKGANQAIAAARANSEVHMIGCVGDDSFRDLVLDSLNAENIDTTSVLSVAGPTGIAHIRVDDSAENDIVMVPLANAKLGVQQVTDALAALGAPGDVALIQLEIPHASAIAAAHLAHASGMTVVLDPAPAPATALDESLWASVDIVTPNETEARLITGINVTDAATAVEAGRWFTDRGVGRAIVTLAGAGTVVVSSGGAEHYPAFKVTAIDTTAAGDAFAGALGSAMAAGNEWEEALNTAMASGALAVTVAGASPSIPTRAAVEEFLAAHK</sequence>
<evidence type="ECO:0000256" key="2">
    <source>
        <dbReference type="ARBA" id="ARBA00022723"/>
    </source>
</evidence>
<dbReference type="CDD" id="cd01174">
    <property type="entry name" value="ribokinase"/>
    <property type="match status" value="1"/>
</dbReference>
<comment type="function">
    <text evidence="9">Catalyzes the phosphorylation of ribose at O-5 in a reaction requiring ATP and magnesium. The resulting D-ribose-5-phosphate can then be used either for sythesis of nucleotides, histidine, and tryptophan, or as a component of the pentose phosphate pathway.</text>
</comment>
<dbReference type="PRINTS" id="PR00990">
    <property type="entry name" value="RIBOKINASE"/>
</dbReference>
<keyword evidence="7 9" id="KW-0630">Potassium</keyword>
<evidence type="ECO:0000256" key="5">
    <source>
        <dbReference type="ARBA" id="ARBA00022840"/>
    </source>
</evidence>
<dbReference type="InterPro" id="IPR011611">
    <property type="entry name" value="PfkB_dom"/>
</dbReference>
<dbReference type="RefSeq" id="WP_302263950.1">
    <property type="nucleotide sequence ID" value="NZ_BAAAWO010000001.1"/>
</dbReference>